<sequence>MSVELRRLASDKEIACLPYVGVAYKKSLAAYHTGRVFNFLPLPATCKTYLPFHVNGNFALSQNRRHLKLSDGRSADKFIKWNEGLIEEVLSESYMTLVDHLIKISQRNKNTEELIDDVYKCLPNLDVTEEIWQKLVDKIYLKIIEKAVFFSHLGHNGTWVTKNKAITCNVDKLLDCDQQQLIKTTVKDVLLNLQQPVVDVRQNMIVLVKKGNLKQIKPRELVTLTRNNPQSYLNLPWENKVALLNYLICDSRKEFQGLELLPLHCCQFTTFNEDAEKVFVHRSEEIKLFIGAEHRFISQDLSDGLFKKMSSLAIKSTNIFQLTTLKLEDISLLLMDVFNNHCYISENGKYIPKYKASPLNKVWITDVWKMLTRYKNLTRINLTSKMASFDNIPLIPQLTADDTSIEHFNVLKGDYILKEYKGRGFSMSKPLPVDIIVMLEAENIQILKSNSIIDDANIIGSYIKYPTDGGILELCEQRSGLKEKYVSHVGTGSMWQPTNISAIPFGQQEKLVTRLKGILDNFPKHHSVLKEILQNADDAGASEVHFLYDTRHHQTRYTFNDKWKPLQGPSLCVFNNACFTANDVEGIKNLGIGSKTEVATKTGQFGIGFNAVYHITDVPTFMSAGDHAALGGMYCVLDPHCRYAPLAKFDAPGMLMELQKLKEGYSDVFDAFLTTGELKREHGTWFRFPLRNAEMASKSDIRKTPFTSDDMEQLLEEMSCDMEESLLFLLNVKRITLSRVNQLGSHVILNRVDLLDPKDMHKTHLNFKKRFEEYNDLIIKQPTCDIESFVLEEFRFFHQIKNFKSQESSTWLAVQTLGFKDPEMINRRLASSLKEKKISIIPRGGVAIKIWQTSCTKEFKAKAFCLLPLNIETGLTCHVNGSFCVDMSRNKLWGSDADFSSDIRGIWNVELIRSNIAFAYASCIEYMTELFFFNRENSQYDIRQYFKFLPDFNEAKNDFWKELIYHFFLLSKLRRLKIFPICPSISSRGDDMSNINEELESASWTCLHIKGEMPILIDDLSDQIEPDDACSLRSTCVELGMKLTCTPMFVKESVLHACIFHHTKYTEQSVSGHITDAQTCICIDTISPKALLDFFKSYKSDIRGRFEIQRFNQSEQVNQIRQVLKYCLKENSWGILCGAPLLLNQMGNIFEIKDSNELILTKFYYLLPRSSEKFVHESLVDSFKMYRKHFTDLSIKIFAKLLPKTFESNTYKLDRPFRMVESCPRKWFRGFWKYIDSERLPLTGLFSWCLLPVNWKSNDYLFPIKMCSLTININSFSTYPELRSVLSAMLLPTSDIESTVLQDLQAKYRDIETTLTCLYYWRKQINPDSKLTKKQCLIVLLYLIKDIRSTEYEKIRKLKDLPLFPTLYGDTVTVTEKTILIFDNKITIPTNGLGYLFERLKLIVLQDFEDISVSFLYQLLECERINAGTLYGNYILEHFNYISDESNRMLHLEFIRDNLLFDHNLELLLPSASIIFKGGGFRKASEFFDNENELFVAMCTMSEFPPDPFCNKRWRNFMISAGMKIQISDDIICRFAKRIAESGLQEDTYKRSKMIVKAFLNHVQTSKINVHYLFELSVIEFIAVEKNEDRYESIHPSYRTGLRLVSYNTAVSHHCLNLAWTSADILPSYAMPYNSKIGNHLNIREPAFQTVVQHATKICWTLVKTCEEHDQDFIKDVLSSVYKYFCKHLVKIDTVYYIPIVHVRKYKTFVRANQLIVNLVENDEIVPYLVKLPIEYGTYHELFAKLGMRTDPNINSYCKVLEQIYQHTRERHLSPKEIECTKKAMQGLMKSLHNLESSLTELEVIVLYLLSENNLLMPSDNLYYDSLEIPRESLKGNANLYFVAKLECLGFNVAELPDLFSMLPEKHRPISIKSILTEKLTSFATKESQTVLDLQECLTSDTFITAVLRFVKHDQQLLKKDFSTNTMKTVFARLRRIRLIAVSELKISLVDGNGLECSTTEKVCFYMEPDDLMCIDDRTLRTNDWLQTYDVQLEEVIRIICNYKVLRGSLLKILYDMHAQLNMIQERLTNIGMPFIEDAVISEAWLPSPGSLVPVDLYSFIRKALQPITVKEYAVMKYPTNNFDMDEHVQYIYVIIAGISKKSGILFYSVNAGDKLNGLESIHQDKILEIDTGCSENETNQDSKKTSASSSSSYTYSSSYQSTSNSARSFHCSGKSNPQIQSGRKWLEQAIYDYKTGTVTFDGIESDPFKGYNWVCIQCQQAAEKAIKSARYATNADEFVLSHCLTANVPDFDGKLRDLALQLDDICGNVNRLRYPDFQGIPADRYPRDTAREALQISNEIVNYVSLKYFP</sequence>
<dbReference type="InterPro" id="IPR036890">
    <property type="entry name" value="HATPase_C_sf"/>
</dbReference>
<accession>A0A6J8B9E7</accession>
<dbReference type="EMBL" id="CACVKT020002579">
    <property type="protein sequence ID" value="CAC5378607.1"/>
    <property type="molecule type" value="Genomic_DNA"/>
</dbReference>
<dbReference type="Gene3D" id="1.20.120.330">
    <property type="entry name" value="Nucleotidyltransferases domain 2"/>
    <property type="match status" value="1"/>
</dbReference>
<evidence type="ECO:0000313" key="4">
    <source>
        <dbReference type="EMBL" id="CAC5378607.1"/>
    </source>
</evidence>
<dbReference type="OrthoDB" id="6160039at2759"/>
<dbReference type="InterPro" id="IPR052972">
    <property type="entry name" value="Sacsin_chaperone_reg"/>
</dbReference>
<evidence type="ECO:0000256" key="1">
    <source>
        <dbReference type="SAM" id="MobiDB-lite"/>
    </source>
</evidence>
<evidence type="ECO:0000259" key="2">
    <source>
        <dbReference type="Pfam" id="PF05168"/>
    </source>
</evidence>
<feature type="domain" description="HEPN" evidence="2">
    <location>
        <begin position="2185"/>
        <end position="2305"/>
    </location>
</feature>
<dbReference type="Proteomes" id="UP000507470">
    <property type="component" value="Unassembled WGS sequence"/>
</dbReference>
<dbReference type="InterPro" id="IPR058210">
    <property type="entry name" value="SACS/Nov_dom"/>
</dbReference>
<gene>
    <name evidence="4" type="ORF">MCOR_14789</name>
</gene>
<feature type="region of interest" description="Disordered" evidence="1">
    <location>
        <begin position="2133"/>
        <end position="2153"/>
    </location>
</feature>
<name>A0A6J8B9E7_MYTCO</name>
<dbReference type="GO" id="GO:0030544">
    <property type="term" value="F:Hsp70 protein binding"/>
    <property type="evidence" value="ECO:0007669"/>
    <property type="project" value="TreeGrafter"/>
</dbReference>
<proteinExistence type="predicted"/>
<dbReference type="Pfam" id="PF05168">
    <property type="entry name" value="HEPN"/>
    <property type="match status" value="1"/>
</dbReference>
<keyword evidence="5" id="KW-1185">Reference proteome</keyword>
<evidence type="ECO:0000313" key="5">
    <source>
        <dbReference type="Proteomes" id="UP000507470"/>
    </source>
</evidence>
<dbReference type="SUPFAM" id="SSF55874">
    <property type="entry name" value="ATPase domain of HSP90 chaperone/DNA topoisomerase II/histidine kinase"/>
    <property type="match status" value="1"/>
</dbReference>
<dbReference type="InterPro" id="IPR007842">
    <property type="entry name" value="HEPN_dom"/>
</dbReference>
<feature type="domain" description="Sacsin/Nov" evidence="3">
    <location>
        <begin position="508"/>
        <end position="742"/>
    </location>
</feature>
<dbReference type="PANTHER" id="PTHR15600">
    <property type="entry name" value="SACSIN"/>
    <property type="match status" value="1"/>
</dbReference>
<reference evidence="4 5" key="1">
    <citation type="submission" date="2020-06" db="EMBL/GenBank/DDBJ databases">
        <authorList>
            <person name="Li R."/>
            <person name="Bekaert M."/>
        </authorList>
    </citation>
    <scope>NUCLEOTIDE SEQUENCE [LARGE SCALE GENOMIC DNA]</scope>
    <source>
        <strain evidence="5">wild</strain>
    </source>
</reference>
<dbReference type="Pfam" id="PF25794">
    <property type="entry name" value="SACS"/>
    <property type="match status" value="1"/>
</dbReference>
<dbReference type="PANTHER" id="PTHR15600:SF42">
    <property type="entry name" value="SACSIN"/>
    <property type="match status" value="1"/>
</dbReference>
<organism evidence="4 5">
    <name type="scientific">Mytilus coruscus</name>
    <name type="common">Sea mussel</name>
    <dbReference type="NCBI Taxonomy" id="42192"/>
    <lineage>
        <taxon>Eukaryota</taxon>
        <taxon>Metazoa</taxon>
        <taxon>Spiralia</taxon>
        <taxon>Lophotrochozoa</taxon>
        <taxon>Mollusca</taxon>
        <taxon>Bivalvia</taxon>
        <taxon>Autobranchia</taxon>
        <taxon>Pteriomorphia</taxon>
        <taxon>Mytilida</taxon>
        <taxon>Mytiloidea</taxon>
        <taxon>Mytilidae</taxon>
        <taxon>Mytilinae</taxon>
        <taxon>Mytilus</taxon>
    </lineage>
</organism>
<evidence type="ECO:0000259" key="3">
    <source>
        <dbReference type="Pfam" id="PF25794"/>
    </source>
</evidence>
<dbReference type="SUPFAM" id="SSF81593">
    <property type="entry name" value="Nucleotidyltransferase substrate binding subunit/domain"/>
    <property type="match status" value="1"/>
</dbReference>
<dbReference type="NCBIfam" id="NF047352">
    <property type="entry name" value="P_loop_sacsin"/>
    <property type="match status" value="1"/>
</dbReference>
<protein>
    <submittedName>
        <fullName evidence="4">Uncharacterized protein</fullName>
    </submittedName>
</protein>